<name>A0A6H0ZID3_9HYPH</name>
<gene>
    <name evidence="1" type="ORF">FOB41_00850</name>
</gene>
<proteinExistence type="predicted"/>
<organism evidence="1 2">
    <name type="scientific">Agrobacterium pusense</name>
    <dbReference type="NCBI Taxonomy" id="648995"/>
    <lineage>
        <taxon>Bacteria</taxon>
        <taxon>Pseudomonadati</taxon>
        <taxon>Pseudomonadota</taxon>
        <taxon>Alphaproteobacteria</taxon>
        <taxon>Hyphomicrobiales</taxon>
        <taxon>Rhizobiaceae</taxon>
        <taxon>Rhizobium/Agrobacterium group</taxon>
        <taxon>Agrobacterium</taxon>
    </lineage>
</organism>
<protein>
    <submittedName>
        <fullName evidence="1">Uncharacterized protein</fullName>
    </submittedName>
</protein>
<evidence type="ECO:0000313" key="1">
    <source>
        <dbReference type="EMBL" id="QIX19754.1"/>
    </source>
</evidence>
<reference evidence="1 2" key="1">
    <citation type="submission" date="2020-04" db="EMBL/GenBank/DDBJ databases">
        <title>FDA dAtabase for Regulatory Grade micrObial Sequences (FDA-ARGOS): Supporting development and validation of Infectious Disease Dx tests.</title>
        <authorList>
            <person name="Sciortino C."/>
            <person name="Tallon L."/>
            <person name="Sadzewicz L."/>
            <person name="Vavikolanu K."/>
            <person name="Mehta A."/>
            <person name="Aluvathingal J."/>
            <person name="Nadendla S."/>
            <person name="Nandy P."/>
            <person name="Geyer C."/>
            <person name="Yan Y."/>
            <person name="Sichtig H."/>
        </authorList>
    </citation>
    <scope>NUCLEOTIDE SEQUENCE [LARGE SCALE GENOMIC DNA]</scope>
    <source>
        <strain evidence="1 2">FDAARGOS_633</strain>
    </source>
</reference>
<dbReference type="EMBL" id="CP050896">
    <property type="protein sequence ID" value="QIX19754.1"/>
    <property type="molecule type" value="Genomic_DNA"/>
</dbReference>
<evidence type="ECO:0000313" key="2">
    <source>
        <dbReference type="Proteomes" id="UP000500870"/>
    </source>
</evidence>
<dbReference type="Proteomes" id="UP000500870">
    <property type="component" value="Chromosome 2"/>
</dbReference>
<sequence>MTIRPPVPRHPSREWLRQKRRRQIILDRFKIEFLRKLCGEVTVDNTVATVSFPVSLASAPIKNGERLLAEDQDPLAGVIPQHPTRKQWKTEEFSNNAAKSAAIAHLIFRVVALTRFTKYGDACSRCNETRPPPLLRDNGFAISRSSDALCVGWV</sequence>
<dbReference type="AlphaFoldDB" id="A0A6H0ZID3"/>
<accession>A0A6H0ZID3</accession>
<dbReference type="RefSeq" id="WP_136883739.1">
    <property type="nucleotide sequence ID" value="NZ_CP050896.1"/>
</dbReference>